<gene>
    <name evidence="2" type="ORF">H8B09_11495</name>
</gene>
<dbReference type="Proteomes" id="UP000609346">
    <property type="component" value="Unassembled WGS sequence"/>
</dbReference>
<evidence type="ECO:0000256" key="1">
    <source>
        <dbReference type="SAM" id="SignalP"/>
    </source>
</evidence>
<accession>A0ABR8MWT8</accession>
<dbReference type="EMBL" id="JACXZA010000002">
    <property type="protein sequence ID" value="MBD3919380.1"/>
    <property type="molecule type" value="Genomic_DNA"/>
</dbReference>
<feature type="chain" id="PRO_5047051391" evidence="1">
    <location>
        <begin position="26"/>
        <end position="184"/>
    </location>
</feature>
<protein>
    <submittedName>
        <fullName evidence="2">Uncharacterized protein</fullName>
    </submittedName>
</protein>
<evidence type="ECO:0000313" key="2">
    <source>
        <dbReference type="EMBL" id="MBD3919380.1"/>
    </source>
</evidence>
<sequence length="184" mass="20125">MFRRIVSVLTITVLLAIPVPAVSSAKVDHSNDTYEETDTSFDAQFLANANMTLHKPKEQAVKSETDAIQSASLYFPLSSTAKSIKVEYQLLTAPILSFSESAIRNNDKLKVNGLRDTPVYIVTFQGVRFPAAGGNVAGSDSERVIFTENNVVVDATSGEVLFSFSHQSGVKVCRTFDKEIKVMK</sequence>
<name>A0ABR8MWT8_9BACL</name>
<keyword evidence="1" id="KW-0732">Signal</keyword>
<organism evidence="2 3">
    <name type="scientific">Paenibacillus terricola</name>
    <dbReference type="NCBI Taxonomy" id="2763503"/>
    <lineage>
        <taxon>Bacteria</taxon>
        <taxon>Bacillati</taxon>
        <taxon>Bacillota</taxon>
        <taxon>Bacilli</taxon>
        <taxon>Bacillales</taxon>
        <taxon>Paenibacillaceae</taxon>
        <taxon>Paenibacillus</taxon>
    </lineage>
</organism>
<comment type="caution">
    <text evidence="2">The sequence shown here is derived from an EMBL/GenBank/DDBJ whole genome shotgun (WGS) entry which is preliminary data.</text>
</comment>
<dbReference type="RefSeq" id="WP_191203630.1">
    <property type="nucleotide sequence ID" value="NZ_JACXZA010000002.1"/>
</dbReference>
<feature type="signal peptide" evidence="1">
    <location>
        <begin position="1"/>
        <end position="25"/>
    </location>
</feature>
<reference evidence="2 3" key="1">
    <citation type="submission" date="2020-09" db="EMBL/GenBank/DDBJ databases">
        <title>Paenibacillus sp. strain PR3 16S rRNA gene Genome sequencing and assembly.</title>
        <authorList>
            <person name="Kim J."/>
        </authorList>
    </citation>
    <scope>NUCLEOTIDE SEQUENCE [LARGE SCALE GENOMIC DNA]</scope>
    <source>
        <strain evidence="2 3">PR3</strain>
    </source>
</reference>
<proteinExistence type="predicted"/>
<keyword evidence="3" id="KW-1185">Reference proteome</keyword>
<evidence type="ECO:0000313" key="3">
    <source>
        <dbReference type="Proteomes" id="UP000609346"/>
    </source>
</evidence>